<comment type="caution">
    <text evidence="1">The sequence shown here is derived from an EMBL/GenBank/DDBJ whole genome shotgun (WGS) entry which is preliminary data.</text>
</comment>
<proteinExistence type="predicted"/>
<accession>A0ACC2KIY3</accession>
<dbReference type="Proteomes" id="UP001234297">
    <property type="component" value="Chromosome 9"/>
</dbReference>
<keyword evidence="2" id="KW-1185">Reference proteome</keyword>
<protein>
    <submittedName>
        <fullName evidence="1">Uncharacterized protein</fullName>
    </submittedName>
</protein>
<dbReference type="EMBL" id="CM056817">
    <property type="protein sequence ID" value="KAJ8621101.1"/>
    <property type="molecule type" value="Genomic_DNA"/>
</dbReference>
<reference evidence="1 2" key="1">
    <citation type="journal article" date="2022" name="Hortic Res">
        <title>A haplotype resolved chromosomal level avocado genome allows analysis of novel avocado genes.</title>
        <authorList>
            <person name="Nath O."/>
            <person name="Fletcher S.J."/>
            <person name="Hayward A."/>
            <person name="Shaw L.M."/>
            <person name="Masouleh A.K."/>
            <person name="Furtado A."/>
            <person name="Henry R.J."/>
            <person name="Mitter N."/>
        </authorList>
    </citation>
    <scope>NUCLEOTIDE SEQUENCE [LARGE SCALE GENOMIC DNA]</scope>
    <source>
        <strain evidence="2">cv. Hass</strain>
    </source>
</reference>
<gene>
    <name evidence="1" type="ORF">MRB53_029630</name>
</gene>
<name>A0ACC2KIY3_PERAE</name>
<evidence type="ECO:0000313" key="2">
    <source>
        <dbReference type="Proteomes" id="UP001234297"/>
    </source>
</evidence>
<sequence length="135" mass="15520">MITRSKLVEQLREYQIRSEHKWAALVIFSPKPQIITRTDLVTGLIWALLFCILVIASYAESFGEEKGEKIVAAIVHVNMTRTTAAFRLNYRLVRYLHSTFPLDTFGVKYAVFNCIYVGCLYLKIVTCPHIHSLII</sequence>
<evidence type="ECO:0000313" key="1">
    <source>
        <dbReference type="EMBL" id="KAJ8621101.1"/>
    </source>
</evidence>
<organism evidence="1 2">
    <name type="scientific">Persea americana</name>
    <name type="common">Avocado</name>
    <dbReference type="NCBI Taxonomy" id="3435"/>
    <lineage>
        <taxon>Eukaryota</taxon>
        <taxon>Viridiplantae</taxon>
        <taxon>Streptophyta</taxon>
        <taxon>Embryophyta</taxon>
        <taxon>Tracheophyta</taxon>
        <taxon>Spermatophyta</taxon>
        <taxon>Magnoliopsida</taxon>
        <taxon>Magnoliidae</taxon>
        <taxon>Laurales</taxon>
        <taxon>Lauraceae</taxon>
        <taxon>Persea</taxon>
    </lineage>
</organism>